<comment type="caution">
    <text evidence="10">The sequence shown here is derived from an EMBL/GenBank/DDBJ whole genome shotgun (WGS) entry which is preliminary data.</text>
</comment>
<dbReference type="AlphaFoldDB" id="A0A7C9NAB3"/>
<dbReference type="SUPFAM" id="SSF55021">
    <property type="entry name" value="ACT-like"/>
    <property type="match status" value="2"/>
</dbReference>
<evidence type="ECO:0000256" key="3">
    <source>
        <dbReference type="ARBA" id="ARBA00006341"/>
    </source>
</evidence>
<evidence type="ECO:0000256" key="8">
    <source>
        <dbReference type="RuleBase" id="RU368092"/>
    </source>
</evidence>
<dbReference type="NCBIfam" id="NF008864">
    <property type="entry name" value="PRK11895.1"/>
    <property type="match status" value="1"/>
</dbReference>
<evidence type="ECO:0000313" key="10">
    <source>
        <dbReference type="EMBL" id="NBI34204.1"/>
    </source>
</evidence>
<dbReference type="InterPro" id="IPR019455">
    <property type="entry name" value="Acetolactate_synth_ssu_C"/>
</dbReference>
<dbReference type="Gene3D" id="3.30.70.1150">
    <property type="entry name" value="ACT-like. Chain A, domain 2"/>
    <property type="match status" value="1"/>
</dbReference>
<keyword evidence="5 8" id="KW-0028">Amino-acid biosynthesis</keyword>
<dbReference type="FunFam" id="3.30.70.260:FF:000001">
    <property type="entry name" value="Acetolactate synthase, small subunit"/>
    <property type="match status" value="1"/>
</dbReference>
<dbReference type="CDD" id="cd04878">
    <property type="entry name" value="ACT_AHAS"/>
    <property type="match status" value="1"/>
</dbReference>
<dbReference type="UniPathway" id="UPA00047">
    <property type="reaction ID" value="UER00055"/>
</dbReference>
<proteinExistence type="inferred from homology"/>
<protein>
    <recommendedName>
        <fullName evidence="8">Acetolactate synthase small subunit</fullName>
        <shortName evidence="8">AHAS</shortName>
        <shortName evidence="8">ALS</shortName>
        <ecNumber evidence="8">2.2.1.6</ecNumber>
    </recommendedName>
    <alternativeName>
        <fullName evidence="8">Acetohydroxy-acid synthase small subunit</fullName>
    </alternativeName>
</protein>
<dbReference type="PANTHER" id="PTHR30239:SF0">
    <property type="entry name" value="ACETOLACTATE SYNTHASE SMALL SUBUNIT 1, CHLOROPLASTIC"/>
    <property type="match status" value="1"/>
</dbReference>
<evidence type="ECO:0000256" key="5">
    <source>
        <dbReference type="ARBA" id="ARBA00022605"/>
    </source>
</evidence>
<dbReference type="GO" id="GO:0009099">
    <property type="term" value="P:L-valine biosynthetic process"/>
    <property type="evidence" value="ECO:0007669"/>
    <property type="project" value="UniProtKB-UniRule"/>
</dbReference>
<evidence type="ECO:0000256" key="2">
    <source>
        <dbReference type="ARBA" id="ARBA00005025"/>
    </source>
</evidence>
<dbReference type="EC" id="2.2.1.6" evidence="8"/>
<comment type="pathway">
    <text evidence="2 8">Amino-acid biosynthesis; L-valine biosynthesis; L-valine from pyruvate: step 1/4.</text>
</comment>
<dbReference type="Pfam" id="PF10369">
    <property type="entry name" value="ALS_ss_C"/>
    <property type="match status" value="1"/>
</dbReference>
<accession>A0A7C9NAB3</accession>
<sequence>MKHILSVLVENKPGVLSRVTGLISRRGFNIESLSVGPTEDATMSRVTAIVKADEVAYEQITKQLHKLISVHKISDLTDEGAIERELVLFKVNAPADRRSEIIEIATVFRAKIVDVGRSSLTIEATGDESKLKGMEDLFRAYGIKEIVRTGKIAMSRNSKEA</sequence>
<keyword evidence="8 10" id="KW-0808">Transferase</keyword>
<dbReference type="InterPro" id="IPR004789">
    <property type="entry name" value="Acetalactate_synth_ssu"/>
</dbReference>
<dbReference type="PROSITE" id="PS51671">
    <property type="entry name" value="ACT"/>
    <property type="match status" value="1"/>
</dbReference>
<evidence type="ECO:0000256" key="7">
    <source>
        <dbReference type="ARBA" id="ARBA00048670"/>
    </source>
</evidence>
<comment type="catalytic activity">
    <reaction evidence="7 8">
        <text>2 pyruvate + H(+) = (2S)-2-acetolactate + CO2</text>
        <dbReference type="Rhea" id="RHEA:25249"/>
        <dbReference type="ChEBI" id="CHEBI:15361"/>
        <dbReference type="ChEBI" id="CHEBI:15378"/>
        <dbReference type="ChEBI" id="CHEBI:16526"/>
        <dbReference type="ChEBI" id="CHEBI:58476"/>
        <dbReference type="EC" id="2.2.1.6"/>
    </reaction>
</comment>
<dbReference type="InterPro" id="IPR045865">
    <property type="entry name" value="ACT-like_dom_sf"/>
</dbReference>
<evidence type="ECO:0000256" key="1">
    <source>
        <dbReference type="ARBA" id="ARBA00004974"/>
    </source>
</evidence>
<comment type="pathway">
    <text evidence="1 8">Amino-acid biosynthesis; L-isoleucine biosynthesis; L-isoleucine from 2-oxobutanoate: step 1/4.</text>
</comment>
<dbReference type="FunFam" id="3.30.70.1150:FF:000001">
    <property type="entry name" value="Acetolactate synthase small subunit"/>
    <property type="match status" value="1"/>
</dbReference>
<dbReference type="InterPro" id="IPR054480">
    <property type="entry name" value="AHAS_small-like_ACT"/>
</dbReference>
<evidence type="ECO:0000256" key="4">
    <source>
        <dbReference type="ARBA" id="ARBA00011744"/>
    </source>
</evidence>
<organism evidence="10">
    <name type="scientific">Muribaculaceae bacterium Z82</name>
    <dbReference type="NCBI Taxonomy" id="2304548"/>
    <lineage>
        <taxon>Bacteria</taxon>
        <taxon>Pseudomonadati</taxon>
        <taxon>Bacteroidota</taxon>
        <taxon>Bacteroidia</taxon>
        <taxon>Bacteroidales</taxon>
        <taxon>Muribaculaceae</taxon>
    </lineage>
</organism>
<comment type="similarity">
    <text evidence="3 8">Belongs to the acetolactate synthase small subunit family.</text>
</comment>
<reference evidence="10" key="1">
    <citation type="submission" date="2018-08" db="EMBL/GenBank/DDBJ databases">
        <title>Murine metabolic-syndrome-specific gut microbial biobank.</title>
        <authorList>
            <person name="Liu C."/>
        </authorList>
    </citation>
    <scope>NUCLEOTIDE SEQUENCE [LARGE SCALE GENOMIC DNA]</scope>
    <source>
        <strain evidence="10">Z82</strain>
    </source>
</reference>
<feature type="domain" description="ACT" evidence="9">
    <location>
        <begin position="4"/>
        <end position="78"/>
    </location>
</feature>
<dbReference type="UniPathway" id="UPA00049">
    <property type="reaction ID" value="UER00059"/>
</dbReference>
<dbReference type="GO" id="GO:0003984">
    <property type="term" value="F:acetolactate synthase activity"/>
    <property type="evidence" value="ECO:0007669"/>
    <property type="project" value="UniProtKB-UniRule"/>
</dbReference>
<dbReference type="EMBL" id="QWKH01000018">
    <property type="protein sequence ID" value="NBI34204.1"/>
    <property type="molecule type" value="Genomic_DNA"/>
</dbReference>
<dbReference type="Gene3D" id="3.30.70.260">
    <property type="match status" value="1"/>
</dbReference>
<dbReference type="GO" id="GO:1990610">
    <property type="term" value="F:acetolactate synthase regulator activity"/>
    <property type="evidence" value="ECO:0007669"/>
    <property type="project" value="UniProtKB-UniRule"/>
</dbReference>
<dbReference type="PANTHER" id="PTHR30239">
    <property type="entry name" value="ACETOLACTATE SYNTHASE SMALL SUBUNIT"/>
    <property type="match status" value="1"/>
</dbReference>
<gene>
    <name evidence="10" type="ORF">D1639_03990</name>
</gene>
<dbReference type="GO" id="GO:0009097">
    <property type="term" value="P:isoleucine biosynthetic process"/>
    <property type="evidence" value="ECO:0007669"/>
    <property type="project" value="UniProtKB-UniRule"/>
</dbReference>
<comment type="function">
    <text evidence="8">Catalyzes the conversion of 2 pyruvate molecules into acetolactate in the first common step of the biosynthetic pathway of the branched-amino acids such as leucine, isoleucine, and valine.</text>
</comment>
<name>A0A7C9NAB3_9BACT</name>
<dbReference type="InterPro" id="IPR027271">
    <property type="entry name" value="Acetolactate_synth/TF_NikR_C"/>
</dbReference>
<dbReference type="GO" id="GO:0005829">
    <property type="term" value="C:cytosol"/>
    <property type="evidence" value="ECO:0007669"/>
    <property type="project" value="TreeGrafter"/>
</dbReference>
<keyword evidence="6 8" id="KW-0100">Branched-chain amino acid biosynthesis</keyword>
<dbReference type="InterPro" id="IPR039557">
    <property type="entry name" value="AHAS_ACT"/>
</dbReference>
<evidence type="ECO:0000256" key="6">
    <source>
        <dbReference type="ARBA" id="ARBA00023304"/>
    </source>
</evidence>
<evidence type="ECO:0000259" key="9">
    <source>
        <dbReference type="PROSITE" id="PS51671"/>
    </source>
</evidence>
<dbReference type="InterPro" id="IPR002912">
    <property type="entry name" value="ACT_dom"/>
</dbReference>
<comment type="subunit">
    <text evidence="4 8">Dimer of large and small chains.</text>
</comment>
<dbReference type="NCBIfam" id="TIGR00119">
    <property type="entry name" value="acolac_sm"/>
    <property type="match status" value="1"/>
</dbReference>
<dbReference type="Pfam" id="PF22629">
    <property type="entry name" value="ACT_AHAS_ss"/>
    <property type="match status" value="1"/>
</dbReference>